<sequence length="607" mass="68621">MGAYDIKVEIDRSATSTFTNYDVIKGTVTLVVTNSISLSYIQVKLEGIAKTQLVIPVVRRKGKVDNRVIQDVHKVLYDASVVFPPENVRQVSLSKDFTLPPGNYTYPFEFKIPLNSSCVKLLGITNKVLINKNFDLLINNGNFNRGIVGSMAKLMLLELSGQQGQQGQQLRPQQQNYHISSPLPPSLSGIGEFASVQYFVKVTCKRSSFLKTNLRAYDPFIFLPLDLDIYQPPNDEDYREVFVRKQLIFRDRIPEIVGVVMPPEANKRKTLPLVPQYQKKGFLSRLFDPVPSLPNPPRPSKGGDAYYPEIRSKDVPFSFEVRFRHPAFLVPTKPPSFRLYLVSDRNPLRYTLGEYGRPEDSNGLGVVYLQRLVVDLTCTTVILVLQTDGSNQALHNALRDENISVCNNSYQNLMFDLMYCKRTKSASATSTNAAPGDVYELEIPQKYFANCVLPDHLSPSFKTCNITRKYTLTVEASFSNEKIGDFRSADEWAKKVKSVDLVFPNIKLLSGLAMTSSLHSSSKTNLGEKAPPTPPVRPTYEPDVKVPVPAEAPSYPSAHDEKSEPVEHLLLPTYDDVVRESSYQDDSEHNRARRRYEQHEQYYNNLE</sequence>
<dbReference type="InterPro" id="IPR014752">
    <property type="entry name" value="Arrestin-like_C"/>
</dbReference>
<dbReference type="PANTHER" id="PTHR11188:SF17">
    <property type="entry name" value="FI21816P1"/>
    <property type="match status" value="1"/>
</dbReference>
<dbReference type="RefSeq" id="XP_020062265.1">
    <property type="nucleotide sequence ID" value="XM_020207024.1"/>
</dbReference>
<dbReference type="GO" id="GO:0070086">
    <property type="term" value="P:ubiquitin-dependent endocytosis"/>
    <property type="evidence" value="ECO:0007669"/>
    <property type="project" value="TreeGrafter"/>
</dbReference>
<gene>
    <name evidence="3" type="ORF">CANTADRAFT_23966</name>
</gene>
<dbReference type="GO" id="GO:0005886">
    <property type="term" value="C:plasma membrane"/>
    <property type="evidence" value="ECO:0007669"/>
    <property type="project" value="TreeGrafter"/>
</dbReference>
<dbReference type="Pfam" id="PF00339">
    <property type="entry name" value="Arrestin_N"/>
    <property type="match status" value="1"/>
</dbReference>
<dbReference type="GO" id="GO:0031625">
    <property type="term" value="F:ubiquitin protein ligase binding"/>
    <property type="evidence" value="ECO:0007669"/>
    <property type="project" value="TreeGrafter"/>
</dbReference>
<dbReference type="STRING" id="984487.A0A1E4SCC3"/>
<feature type="compositionally biased region" description="Basic and acidic residues" evidence="1">
    <location>
        <begin position="586"/>
        <end position="600"/>
    </location>
</feature>
<protein>
    <recommendedName>
        <fullName evidence="2">Arrestin-like N-terminal domain-containing protein</fullName>
    </recommendedName>
</protein>
<dbReference type="GO" id="GO:0005829">
    <property type="term" value="C:cytosol"/>
    <property type="evidence" value="ECO:0007669"/>
    <property type="project" value="TreeGrafter"/>
</dbReference>
<organism evidence="3 4">
    <name type="scientific">Suhomyces tanzawaensis NRRL Y-17324</name>
    <dbReference type="NCBI Taxonomy" id="984487"/>
    <lineage>
        <taxon>Eukaryota</taxon>
        <taxon>Fungi</taxon>
        <taxon>Dikarya</taxon>
        <taxon>Ascomycota</taxon>
        <taxon>Saccharomycotina</taxon>
        <taxon>Pichiomycetes</taxon>
        <taxon>Debaryomycetaceae</taxon>
        <taxon>Suhomyces</taxon>
    </lineage>
</organism>
<evidence type="ECO:0000313" key="4">
    <source>
        <dbReference type="Proteomes" id="UP000094285"/>
    </source>
</evidence>
<dbReference type="Proteomes" id="UP000094285">
    <property type="component" value="Unassembled WGS sequence"/>
</dbReference>
<keyword evidence="4" id="KW-1185">Reference proteome</keyword>
<feature type="compositionally biased region" description="Basic and acidic residues" evidence="1">
    <location>
        <begin position="558"/>
        <end position="567"/>
    </location>
</feature>
<dbReference type="Gene3D" id="2.60.40.640">
    <property type="match status" value="1"/>
</dbReference>
<reference evidence="4" key="1">
    <citation type="submission" date="2016-05" db="EMBL/GenBank/DDBJ databases">
        <title>Comparative genomics of biotechnologically important yeasts.</title>
        <authorList>
            <consortium name="DOE Joint Genome Institute"/>
            <person name="Riley R."/>
            <person name="Haridas S."/>
            <person name="Wolfe K.H."/>
            <person name="Lopes M.R."/>
            <person name="Hittinger C.T."/>
            <person name="Goker M."/>
            <person name="Salamov A."/>
            <person name="Wisecaver J."/>
            <person name="Long T.M."/>
            <person name="Aerts A.L."/>
            <person name="Barry K."/>
            <person name="Choi C."/>
            <person name="Clum A."/>
            <person name="Coughlan A.Y."/>
            <person name="Deshpande S."/>
            <person name="Douglass A.P."/>
            <person name="Hanson S.J."/>
            <person name="Klenk H.-P."/>
            <person name="Labutti K."/>
            <person name="Lapidus A."/>
            <person name="Lindquist E."/>
            <person name="Lipzen A."/>
            <person name="Meier-Kolthoff J.P."/>
            <person name="Ohm R.A."/>
            <person name="Otillar R.P."/>
            <person name="Pangilinan J."/>
            <person name="Peng Y."/>
            <person name="Rokas A."/>
            <person name="Rosa C.A."/>
            <person name="Scheuner C."/>
            <person name="Sibirny A.A."/>
            <person name="Slot J.C."/>
            <person name="Stielow J.B."/>
            <person name="Sun H."/>
            <person name="Kurtzman C.P."/>
            <person name="Blackwell M."/>
            <person name="Grigoriev I.V."/>
            <person name="Jeffries T.W."/>
        </authorList>
    </citation>
    <scope>NUCLEOTIDE SEQUENCE [LARGE SCALE GENOMIC DNA]</scope>
    <source>
        <strain evidence="4">NRRL Y-17324</strain>
    </source>
</reference>
<dbReference type="GO" id="GO:0030674">
    <property type="term" value="F:protein-macromolecule adaptor activity"/>
    <property type="evidence" value="ECO:0007669"/>
    <property type="project" value="TreeGrafter"/>
</dbReference>
<dbReference type="EMBL" id="KV453916">
    <property type="protein sequence ID" value="ODV77143.1"/>
    <property type="molecule type" value="Genomic_DNA"/>
</dbReference>
<feature type="region of interest" description="Disordered" evidence="1">
    <location>
        <begin position="519"/>
        <end position="607"/>
    </location>
</feature>
<dbReference type="GeneID" id="30981161"/>
<name>A0A1E4SCC3_9ASCO</name>
<proteinExistence type="predicted"/>
<accession>A0A1E4SCC3</accession>
<evidence type="ECO:0000256" key="1">
    <source>
        <dbReference type="SAM" id="MobiDB-lite"/>
    </source>
</evidence>
<dbReference type="InterPro" id="IPR050357">
    <property type="entry name" value="Arrestin_domain-protein"/>
</dbReference>
<dbReference type="AlphaFoldDB" id="A0A1E4SCC3"/>
<evidence type="ECO:0000313" key="3">
    <source>
        <dbReference type="EMBL" id="ODV77143.1"/>
    </source>
</evidence>
<evidence type="ECO:0000259" key="2">
    <source>
        <dbReference type="Pfam" id="PF00339"/>
    </source>
</evidence>
<dbReference type="OrthoDB" id="3365616at2759"/>
<dbReference type="PANTHER" id="PTHR11188">
    <property type="entry name" value="ARRESTIN DOMAIN CONTAINING PROTEIN"/>
    <property type="match status" value="1"/>
</dbReference>
<dbReference type="InterPro" id="IPR011021">
    <property type="entry name" value="Arrestin-like_N"/>
</dbReference>
<dbReference type="CDD" id="cd22952">
    <property type="entry name" value="ART10-like"/>
    <property type="match status" value="1"/>
</dbReference>
<feature type="domain" description="Arrestin-like N-terminal" evidence="2">
    <location>
        <begin position="7"/>
        <end position="118"/>
    </location>
</feature>